<dbReference type="EMBL" id="AOKF01002648">
    <property type="protein sequence ID" value="EPN47415.1"/>
    <property type="molecule type" value="Genomic_DNA"/>
</dbReference>
<evidence type="ECO:0000313" key="2">
    <source>
        <dbReference type="Proteomes" id="UP000018849"/>
    </source>
</evidence>
<evidence type="ECO:0000313" key="1">
    <source>
        <dbReference type="EMBL" id="EPN47415.1"/>
    </source>
</evidence>
<dbReference type="Proteomes" id="UP000018849">
    <property type="component" value="Unassembled WGS sequence"/>
</dbReference>
<comment type="caution">
    <text evidence="1">The sequence shown here is derived from an EMBL/GenBank/DDBJ whole genome shotgun (WGS) entry which is preliminary data.</text>
</comment>
<sequence length="76" mass="8780">MLELRELTNRQRQYHRNLPDWMKIANEADLQTYAGHLQHYDEAHIAMLSVLGSAASPEHFAEARLRARLADDLGHD</sequence>
<accession>A0A656JR34</accession>
<dbReference type="AlphaFoldDB" id="A0A656JR34"/>
<protein>
    <submittedName>
        <fullName evidence="1">Uncharacterized protein</fullName>
    </submittedName>
</protein>
<reference evidence="1 2" key="1">
    <citation type="journal article" date="2013" name="PLoS Pathog.">
        <title>Genomic analysis of the Kiwifruit pathogen Pseudomonas syringae pv. actinidiae provides insight into the origins of an emergent plant disease.</title>
        <authorList>
            <person name="McCann H.C."/>
            <person name="Rikkerink E.H."/>
            <person name="Bertels F."/>
            <person name="Fiers M."/>
            <person name="Lu A."/>
            <person name="Rees-George J."/>
            <person name="Andersen M.T."/>
            <person name="Gleave A.P."/>
            <person name="Haubold B."/>
            <person name="Wohlers M.W."/>
            <person name="Guttman D.S."/>
            <person name="Wang P.W."/>
            <person name="Straub C."/>
            <person name="Vanneste J.L."/>
            <person name="Rainey P.B."/>
            <person name="Templeton M.D."/>
        </authorList>
    </citation>
    <scope>NUCLEOTIDE SEQUENCE [LARGE SCALE GENOMIC DNA]</scope>
    <source>
        <strain evidence="1 2">ICMP 19096</strain>
    </source>
</reference>
<organism evidence="1 2">
    <name type="scientific">Pseudomonas syringae pv. actinidiae ICMP 19096</name>
    <dbReference type="NCBI Taxonomy" id="1194405"/>
    <lineage>
        <taxon>Bacteria</taxon>
        <taxon>Pseudomonadati</taxon>
        <taxon>Pseudomonadota</taxon>
        <taxon>Gammaproteobacteria</taxon>
        <taxon>Pseudomonadales</taxon>
        <taxon>Pseudomonadaceae</taxon>
        <taxon>Pseudomonas</taxon>
        <taxon>Pseudomonas syringae</taxon>
    </lineage>
</organism>
<gene>
    <name evidence="1" type="ORF">A245_31078</name>
</gene>
<proteinExistence type="predicted"/>
<name>A0A656JR34_PSESF</name>
<feature type="non-terminal residue" evidence="1">
    <location>
        <position position="76"/>
    </location>
</feature>